<keyword evidence="2" id="KW-0808">Transferase</keyword>
<feature type="domain" description="N-acetyltransferase" evidence="1">
    <location>
        <begin position="1"/>
        <end position="153"/>
    </location>
</feature>
<dbReference type="STRING" id="1912961.BU204_29320"/>
<protein>
    <submittedName>
        <fullName evidence="2">Ribosomal-protein-alanine N-acetyltransferase</fullName>
    </submittedName>
</protein>
<dbReference type="PANTHER" id="PTHR43617:SF20">
    <property type="entry name" value="N-ALPHA-ACETYLTRANSFERASE RIMI"/>
    <property type="match status" value="1"/>
</dbReference>
<dbReference type="InterPro" id="IPR016181">
    <property type="entry name" value="Acyl_CoA_acyltransferase"/>
</dbReference>
<dbReference type="Gene3D" id="3.40.630.30">
    <property type="match status" value="1"/>
</dbReference>
<comment type="caution">
    <text evidence="2">The sequence shown here is derived from an EMBL/GenBank/DDBJ whole genome shotgun (WGS) entry which is preliminary data.</text>
</comment>
<evidence type="ECO:0000313" key="2">
    <source>
        <dbReference type="EMBL" id="OLF12497.1"/>
    </source>
</evidence>
<dbReference type="Pfam" id="PF00583">
    <property type="entry name" value="Acetyltransf_1"/>
    <property type="match status" value="1"/>
</dbReference>
<proteinExistence type="predicted"/>
<name>A0A1Q8CDQ2_9PSEU</name>
<evidence type="ECO:0000313" key="3">
    <source>
        <dbReference type="Proteomes" id="UP000185596"/>
    </source>
</evidence>
<dbReference type="PANTHER" id="PTHR43617">
    <property type="entry name" value="L-AMINO ACID N-ACETYLTRANSFERASE"/>
    <property type="match status" value="1"/>
</dbReference>
<dbReference type="OrthoDB" id="529907at2"/>
<accession>A0A1Q8CDQ2</accession>
<dbReference type="InterPro" id="IPR006464">
    <property type="entry name" value="AcTrfase_RimI/Ard1"/>
</dbReference>
<dbReference type="PROSITE" id="PS51186">
    <property type="entry name" value="GNAT"/>
    <property type="match status" value="1"/>
</dbReference>
<dbReference type="InterPro" id="IPR050276">
    <property type="entry name" value="MshD_Acetyltransferase"/>
</dbReference>
<dbReference type="GO" id="GO:0008999">
    <property type="term" value="F:protein-N-terminal-alanine acetyltransferase activity"/>
    <property type="evidence" value="ECO:0007669"/>
    <property type="project" value="TreeGrafter"/>
</dbReference>
<dbReference type="SUPFAM" id="SSF55729">
    <property type="entry name" value="Acyl-CoA N-acyltransferases (Nat)"/>
    <property type="match status" value="1"/>
</dbReference>
<dbReference type="NCBIfam" id="TIGR01575">
    <property type="entry name" value="rimI"/>
    <property type="match status" value="1"/>
</dbReference>
<dbReference type="CDD" id="cd04301">
    <property type="entry name" value="NAT_SF"/>
    <property type="match status" value="1"/>
</dbReference>
<dbReference type="RefSeq" id="WP_075129030.1">
    <property type="nucleotide sequence ID" value="NZ_MSIE01000061.1"/>
</dbReference>
<evidence type="ECO:0000259" key="1">
    <source>
        <dbReference type="PROSITE" id="PS51186"/>
    </source>
</evidence>
<dbReference type="InterPro" id="IPR000182">
    <property type="entry name" value="GNAT_dom"/>
</dbReference>
<organism evidence="2 3">
    <name type="scientific">Actinophytocola xanthii</name>
    <dbReference type="NCBI Taxonomy" id="1912961"/>
    <lineage>
        <taxon>Bacteria</taxon>
        <taxon>Bacillati</taxon>
        <taxon>Actinomycetota</taxon>
        <taxon>Actinomycetes</taxon>
        <taxon>Pseudonocardiales</taxon>
        <taxon>Pseudonocardiaceae</taxon>
    </lineage>
</organism>
<sequence>MRLAPLGYADLPRVAELERQLFAGDDPWSESVLRSELDHGHHYLGAYVDHSAERTLVGYAGISVVGTPRDAEASVHTIGVDPAWQGRGVGRALLEGLLAVADEFRAPVFLEVRTDNAPAIALYRAHGFTTIGLRRRYYQPSGADAFTMARPARVTEEAT</sequence>
<keyword evidence="3" id="KW-1185">Reference proteome</keyword>
<gene>
    <name evidence="2" type="ORF">BU204_29320</name>
</gene>
<dbReference type="Proteomes" id="UP000185596">
    <property type="component" value="Unassembled WGS sequence"/>
</dbReference>
<dbReference type="EMBL" id="MSIE01000061">
    <property type="protein sequence ID" value="OLF12497.1"/>
    <property type="molecule type" value="Genomic_DNA"/>
</dbReference>
<dbReference type="AlphaFoldDB" id="A0A1Q8CDQ2"/>
<reference evidence="2 3" key="1">
    <citation type="submission" date="2016-12" db="EMBL/GenBank/DDBJ databases">
        <title>The draft genome sequence of Actinophytocola sp. 11-183.</title>
        <authorList>
            <person name="Wang W."/>
            <person name="Yuan L."/>
        </authorList>
    </citation>
    <scope>NUCLEOTIDE SEQUENCE [LARGE SCALE GENOMIC DNA]</scope>
    <source>
        <strain evidence="2 3">11-183</strain>
    </source>
</reference>